<dbReference type="Proteomes" id="UP000813462">
    <property type="component" value="Unassembled WGS sequence"/>
</dbReference>
<reference evidence="1" key="1">
    <citation type="journal article" date="2021" name="Front. Plant Sci.">
        <title>Chromosome-Scale Genome Assembly for Chinese Sour Jujube and Insights Into Its Genome Evolution and Domestication Signature.</title>
        <authorList>
            <person name="Shen L.-Y."/>
            <person name="Luo H."/>
            <person name="Wang X.-L."/>
            <person name="Wang X.-M."/>
            <person name="Qiu X.-J."/>
            <person name="Liu H."/>
            <person name="Zhou S.-S."/>
            <person name="Jia K.-H."/>
            <person name="Nie S."/>
            <person name="Bao Y.-T."/>
            <person name="Zhang R.-G."/>
            <person name="Yun Q.-Z."/>
            <person name="Chai Y.-H."/>
            <person name="Lu J.-Y."/>
            <person name="Li Y."/>
            <person name="Zhao S.-W."/>
            <person name="Mao J.-F."/>
            <person name="Jia S.-G."/>
            <person name="Mao Y.-M."/>
        </authorList>
    </citation>
    <scope>NUCLEOTIDE SEQUENCE</scope>
    <source>
        <strain evidence="1">AT0</strain>
        <tissue evidence="1">Leaf</tissue>
    </source>
</reference>
<dbReference type="PANTHER" id="PTHR34267:SF1">
    <property type="entry name" value="ATOZI1"/>
    <property type="match status" value="1"/>
</dbReference>
<proteinExistence type="predicted"/>
<evidence type="ECO:0000313" key="2">
    <source>
        <dbReference type="Proteomes" id="UP000813462"/>
    </source>
</evidence>
<sequence length="75" mass="8290">MAGKYVIGSLAGSFAIAYVCDTTISERKLFGGTVSNKEWLQETDKMFQAWPCTAGPPIVVNPISHQNFNLKPHFE</sequence>
<dbReference type="PANTHER" id="PTHR34267">
    <property type="entry name" value="OS11G0161033 PROTEIN"/>
    <property type="match status" value="1"/>
</dbReference>
<accession>A0A978VXI2</accession>
<comment type="caution">
    <text evidence="1">The sequence shown here is derived from an EMBL/GenBank/DDBJ whole genome shotgun (WGS) entry which is preliminary data.</text>
</comment>
<gene>
    <name evidence="1" type="ORF">FEM48_Zijuj02G0193400</name>
</gene>
<name>A0A978VXI2_ZIZJJ</name>
<dbReference type="Pfam" id="PF06592">
    <property type="entry name" value="DUF1138"/>
    <property type="match status" value="1"/>
</dbReference>
<dbReference type="AlphaFoldDB" id="A0A978VXI2"/>
<protein>
    <submittedName>
        <fullName evidence="1">Uncharacterized protein</fullName>
    </submittedName>
</protein>
<dbReference type="EMBL" id="JAEACU010000002">
    <property type="protein sequence ID" value="KAH7543527.1"/>
    <property type="molecule type" value="Genomic_DNA"/>
</dbReference>
<evidence type="ECO:0000313" key="1">
    <source>
        <dbReference type="EMBL" id="KAH7543527.1"/>
    </source>
</evidence>
<organism evidence="1 2">
    <name type="scientific">Ziziphus jujuba var. spinosa</name>
    <dbReference type="NCBI Taxonomy" id="714518"/>
    <lineage>
        <taxon>Eukaryota</taxon>
        <taxon>Viridiplantae</taxon>
        <taxon>Streptophyta</taxon>
        <taxon>Embryophyta</taxon>
        <taxon>Tracheophyta</taxon>
        <taxon>Spermatophyta</taxon>
        <taxon>Magnoliopsida</taxon>
        <taxon>eudicotyledons</taxon>
        <taxon>Gunneridae</taxon>
        <taxon>Pentapetalae</taxon>
        <taxon>rosids</taxon>
        <taxon>fabids</taxon>
        <taxon>Rosales</taxon>
        <taxon>Rhamnaceae</taxon>
        <taxon>Paliureae</taxon>
        <taxon>Ziziphus</taxon>
    </lineage>
</organism>
<dbReference type="InterPro" id="IPR009515">
    <property type="entry name" value="DUF1138"/>
</dbReference>